<dbReference type="InterPro" id="IPR036102">
    <property type="entry name" value="OsmC/Ohrsf"/>
</dbReference>
<dbReference type="PANTHER" id="PTHR39624:SF2">
    <property type="entry name" value="OSMC-LIKE PROTEIN"/>
    <property type="match status" value="1"/>
</dbReference>
<dbReference type="Gene3D" id="3.30.300.20">
    <property type="match status" value="1"/>
</dbReference>
<accession>A0A7C4RTJ1</accession>
<proteinExistence type="predicted"/>
<dbReference type="InterPro" id="IPR015946">
    <property type="entry name" value="KH_dom-like_a/b"/>
</dbReference>
<dbReference type="Pfam" id="PF02566">
    <property type="entry name" value="OsmC"/>
    <property type="match status" value="1"/>
</dbReference>
<dbReference type="AlphaFoldDB" id="A0A7C4RTJ1"/>
<gene>
    <name evidence="1" type="ORF">ENS29_12650</name>
</gene>
<name>A0A7C4RTJ1_9BACT</name>
<comment type="caution">
    <text evidence="1">The sequence shown here is derived from an EMBL/GenBank/DDBJ whole genome shotgun (WGS) entry which is preliminary data.</text>
</comment>
<dbReference type="PANTHER" id="PTHR39624">
    <property type="entry name" value="PROTEIN INVOLVED IN RIMO-MEDIATED BETA-METHYLTHIOLATION OF RIBOSOMAL PROTEIN S12 YCAO"/>
    <property type="match status" value="1"/>
</dbReference>
<organism evidence="1">
    <name type="scientific">Desulfatirhabdium butyrativorans</name>
    <dbReference type="NCBI Taxonomy" id="340467"/>
    <lineage>
        <taxon>Bacteria</taxon>
        <taxon>Pseudomonadati</taxon>
        <taxon>Thermodesulfobacteriota</taxon>
        <taxon>Desulfobacteria</taxon>
        <taxon>Desulfobacterales</taxon>
        <taxon>Desulfatirhabdiaceae</taxon>
        <taxon>Desulfatirhabdium</taxon>
    </lineage>
</organism>
<evidence type="ECO:0000313" key="1">
    <source>
        <dbReference type="EMBL" id="HGU33683.1"/>
    </source>
</evidence>
<dbReference type="EMBL" id="DSUH01000291">
    <property type="protein sequence ID" value="HGU33683.1"/>
    <property type="molecule type" value="Genomic_DNA"/>
</dbReference>
<reference evidence="1" key="1">
    <citation type="journal article" date="2020" name="mSystems">
        <title>Genome- and Community-Level Interaction Insights into Carbon Utilization and Element Cycling Functions of Hydrothermarchaeota in Hydrothermal Sediment.</title>
        <authorList>
            <person name="Zhou Z."/>
            <person name="Liu Y."/>
            <person name="Xu W."/>
            <person name="Pan J."/>
            <person name="Luo Z.H."/>
            <person name="Li M."/>
        </authorList>
    </citation>
    <scope>NUCLEOTIDE SEQUENCE [LARGE SCALE GENOMIC DNA]</scope>
    <source>
        <strain evidence="1">SpSt-477</strain>
    </source>
</reference>
<sequence length="133" mass="14895">MEMVVTFPGGKKVDSHYKGFTVHTDQPIEEGGTHTAPEPFDLFLASIGTCAGIYVASFCSERGIDPKDIQLVLRFDRNEATHMVSTIHIDIRVPREFPEKYKGAVKRAAQLCFVKKHLESPPQFQISCNIKSD</sequence>
<protein>
    <submittedName>
        <fullName evidence="1">OsmC family peroxiredoxin</fullName>
    </submittedName>
</protein>
<dbReference type="InterPro" id="IPR003718">
    <property type="entry name" value="OsmC/Ohr_fam"/>
</dbReference>
<dbReference type="SUPFAM" id="SSF82784">
    <property type="entry name" value="OsmC-like"/>
    <property type="match status" value="1"/>
</dbReference>